<evidence type="ECO:0000313" key="10">
    <source>
        <dbReference type="EMBL" id="THU01491.1"/>
    </source>
</evidence>
<dbReference type="SUPFAM" id="SSF48019">
    <property type="entry name" value="post-AAA+ oligomerization domain-like"/>
    <property type="match status" value="1"/>
</dbReference>
<evidence type="ECO:0000256" key="3">
    <source>
        <dbReference type="ARBA" id="ARBA00022679"/>
    </source>
</evidence>
<comment type="catalytic activity">
    <reaction evidence="8">
        <text>DNA(n) + a 2'-deoxyribonucleoside 5'-triphosphate = DNA(n+1) + diphosphate</text>
        <dbReference type="Rhea" id="RHEA:22508"/>
        <dbReference type="Rhea" id="RHEA-COMP:17339"/>
        <dbReference type="Rhea" id="RHEA-COMP:17340"/>
        <dbReference type="ChEBI" id="CHEBI:33019"/>
        <dbReference type="ChEBI" id="CHEBI:61560"/>
        <dbReference type="ChEBI" id="CHEBI:173112"/>
        <dbReference type="EC" id="2.7.7.7"/>
    </reaction>
</comment>
<comment type="similarity">
    <text evidence="7">Belongs to the DNA polymerase HolA subunit family.</text>
</comment>
<protein>
    <recommendedName>
        <fullName evidence="2">DNA polymerase III subunit delta</fullName>
        <ecNumber evidence="1">2.7.7.7</ecNumber>
    </recommendedName>
</protein>
<keyword evidence="11" id="KW-1185">Reference proteome</keyword>
<dbReference type="Gene3D" id="1.10.8.60">
    <property type="match status" value="1"/>
</dbReference>
<dbReference type="InterPro" id="IPR005790">
    <property type="entry name" value="DNA_polIII_delta"/>
</dbReference>
<dbReference type="Gene3D" id="3.40.50.300">
    <property type="entry name" value="P-loop containing nucleotide triphosphate hydrolases"/>
    <property type="match status" value="1"/>
</dbReference>
<dbReference type="GO" id="GO:0006261">
    <property type="term" value="P:DNA-templated DNA replication"/>
    <property type="evidence" value="ECO:0007669"/>
    <property type="project" value="TreeGrafter"/>
</dbReference>
<keyword evidence="3" id="KW-0808">Transferase</keyword>
<dbReference type="AlphaFoldDB" id="A0A4S8F3Z8"/>
<keyword evidence="4" id="KW-0548">Nucleotidyltransferase</keyword>
<evidence type="ECO:0000256" key="2">
    <source>
        <dbReference type="ARBA" id="ARBA00017703"/>
    </source>
</evidence>
<dbReference type="Gene3D" id="1.20.272.10">
    <property type="match status" value="1"/>
</dbReference>
<organism evidence="10 11">
    <name type="scientific">Lampropedia puyangensis</name>
    <dbReference type="NCBI Taxonomy" id="1330072"/>
    <lineage>
        <taxon>Bacteria</taxon>
        <taxon>Pseudomonadati</taxon>
        <taxon>Pseudomonadota</taxon>
        <taxon>Betaproteobacteria</taxon>
        <taxon>Burkholderiales</taxon>
        <taxon>Comamonadaceae</taxon>
        <taxon>Lampropedia</taxon>
    </lineage>
</organism>
<evidence type="ECO:0000256" key="6">
    <source>
        <dbReference type="ARBA" id="ARBA00022932"/>
    </source>
</evidence>
<evidence type="ECO:0000256" key="5">
    <source>
        <dbReference type="ARBA" id="ARBA00022705"/>
    </source>
</evidence>
<dbReference type="InterPro" id="IPR010372">
    <property type="entry name" value="DNA_pol3_delta_N"/>
</dbReference>
<accession>A0A4S8F3Z8</accession>
<keyword evidence="5" id="KW-0235">DNA replication</keyword>
<dbReference type="Pfam" id="PF06144">
    <property type="entry name" value="DNA_pol3_delta"/>
    <property type="match status" value="1"/>
</dbReference>
<name>A0A4S8F3Z8_9BURK</name>
<dbReference type="GO" id="GO:0009360">
    <property type="term" value="C:DNA polymerase III complex"/>
    <property type="evidence" value="ECO:0007669"/>
    <property type="project" value="InterPro"/>
</dbReference>
<dbReference type="Proteomes" id="UP000308917">
    <property type="component" value="Unassembled WGS sequence"/>
</dbReference>
<dbReference type="PANTHER" id="PTHR34388">
    <property type="entry name" value="DNA POLYMERASE III SUBUNIT DELTA"/>
    <property type="match status" value="1"/>
</dbReference>
<dbReference type="InterPro" id="IPR027417">
    <property type="entry name" value="P-loop_NTPase"/>
</dbReference>
<evidence type="ECO:0000256" key="1">
    <source>
        <dbReference type="ARBA" id="ARBA00012417"/>
    </source>
</evidence>
<dbReference type="PANTHER" id="PTHR34388:SF1">
    <property type="entry name" value="DNA POLYMERASE III SUBUNIT DELTA"/>
    <property type="match status" value="1"/>
</dbReference>
<dbReference type="RefSeq" id="WP_136573426.1">
    <property type="nucleotide sequence ID" value="NZ_STFG01000008.1"/>
</dbReference>
<dbReference type="EMBL" id="STFG01000008">
    <property type="protein sequence ID" value="THU01491.1"/>
    <property type="molecule type" value="Genomic_DNA"/>
</dbReference>
<comment type="caution">
    <text evidence="10">The sequence shown here is derived from an EMBL/GenBank/DDBJ whole genome shotgun (WGS) entry which is preliminary data.</text>
</comment>
<keyword evidence="6" id="KW-0239">DNA-directed DNA polymerase</keyword>
<dbReference type="InterPro" id="IPR008921">
    <property type="entry name" value="DNA_pol3_clamp-load_cplx_C"/>
</dbReference>
<feature type="domain" description="DNA polymerase III delta N-terminal" evidence="9">
    <location>
        <begin position="20"/>
        <end position="143"/>
    </location>
</feature>
<dbReference type="NCBIfam" id="TIGR01128">
    <property type="entry name" value="holA"/>
    <property type="match status" value="1"/>
</dbReference>
<dbReference type="GO" id="GO:0003887">
    <property type="term" value="F:DNA-directed DNA polymerase activity"/>
    <property type="evidence" value="ECO:0007669"/>
    <property type="project" value="UniProtKB-KW"/>
</dbReference>
<sequence length="357" mass="39295">MALTLQQLAPHLQKGLAPLYVLHGDEPLLEQEALDTIRSTARAQGFSERTAFVGAATQFDWSAVLAASASQSLFADKQIVEIRLPTGKPGKEGGSILQKLAEQAGQSTQAQDTLLIILLPRADRTMQQTPWFAALERAGEVVRIDPIARRDMPAWLAQRLKAQGQHVANTEEGQHALAFFTDCVEGNLMAAHQEVQKLGLLYPEGLLTQSQIEASVLNVARYSINDLSEAILSGQTLRSQKVLEGLLAEGEAPVRLHSVLTGDVLSLYHAKRALEDGVPLPQALRQARVWGPKEKWFERLLPRMRLPMLSRLVQSAHIVDGINKGLKFPAWPQDAPSALQRLVMQMCRVAQAPTSRR</sequence>
<dbReference type="EC" id="2.7.7.7" evidence="1"/>
<reference evidence="10 11" key="1">
    <citation type="journal article" date="2015" name="Antonie Van Leeuwenhoek">
        <title>Lampropedia puyangensis sp. nov., isolated from symptomatic bark of Populus ? euramericana canker and emended description of Lampropedia hyalina (Ehrenberg 1832) Lee et al. 2004.</title>
        <authorList>
            <person name="Li Y."/>
            <person name="Wang T."/>
            <person name="Piao C.G."/>
            <person name="Wang L.F."/>
            <person name="Tian G.Z."/>
            <person name="Zhu T.H."/>
            <person name="Guo M.W."/>
        </authorList>
    </citation>
    <scope>NUCLEOTIDE SEQUENCE [LARGE SCALE GENOMIC DNA]</scope>
    <source>
        <strain evidence="10 11">2-bin</strain>
    </source>
</reference>
<dbReference type="CDD" id="cd18138">
    <property type="entry name" value="HLD_clamp_pol_III_delta"/>
    <property type="match status" value="1"/>
</dbReference>
<proteinExistence type="inferred from homology"/>
<evidence type="ECO:0000313" key="11">
    <source>
        <dbReference type="Proteomes" id="UP000308917"/>
    </source>
</evidence>
<dbReference type="SUPFAM" id="SSF52540">
    <property type="entry name" value="P-loop containing nucleoside triphosphate hydrolases"/>
    <property type="match status" value="1"/>
</dbReference>
<evidence type="ECO:0000259" key="9">
    <source>
        <dbReference type="Pfam" id="PF06144"/>
    </source>
</evidence>
<gene>
    <name evidence="10" type="ORF">E9531_08985</name>
</gene>
<evidence type="ECO:0000256" key="8">
    <source>
        <dbReference type="ARBA" id="ARBA00049244"/>
    </source>
</evidence>
<evidence type="ECO:0000256" key="4">
    <source>
        <dbReference type="ARBA" id="ARBA00022695"/>
    </source>
</evidence>
<evidence type="ECO:0000256" key="7">
    <source>
        <dbReference type="ARBA" id="ARBA00034754"/>
    </source>
</evidence>
<dbReference type="GO" id="GO:0003677">
    <property type="term" value="F:DNA binding"/>
    <property type="evidence" value="ECO:0007669"/>
    <property type="project" value="InterPro"/>
</dbReference>
<dbReference type="OrthoDB" id="9770982at2"/>